<name>A0A2A5CHK2_9GAMM</name>
<feature type="transmembrane region" description="Helical" evidence="1">
    <location>
        <begin position="228"/>
        <end position="246"/>
    </location>
</feature>
<protein>
    <recommendedName>
        <fullName evidence="5">HupE/UreJ family protein</fullName>
    </recommendedName>
</protein>
<dbReference type="InterPro" id="IPR032809">
    <property type="entry name" value="Put_HupE_UreJ"/>
</dbReference>
<feature type="signal peptide" evidence="2">
    <location>
        <begin position="1"/>
        <end position="22"/>
    </location>
</feature>
<feature type="transmembrane region" description="Helical" evidence="1">
    <location>
        <begin position="196"/>
        <end position="216"/>
    </location>
</feature>
<feature type="transmembrane region" description="Helical" evidence="1">
    <location>
        <begin position="306"/>
        <end position="323"/>
    </location>
</feature>
<reference evidence="4" key="1">
    <citation type="submission" date="2017-08" db="EMBL/GenBank/DDBJ databases">
        <title>A dynamic microbial community with high functional redundancy inhabits the cold, oxic subseafloor aquifer.</title>
        <authorList>
            <person name="Tully B.J."/>
            <person name="Wheat C.G."/>
            <person name="Glazer B.T."/>
            <person name="Huber J.A."/>
        </authorList>
    </citation>
    <scope>NUCLEOTIDE SEQUENCE [LARGE SCALE GENOMIC DNA]</scope>
</reference>
<feature type="transmembrane region" description="Helical" evidence="1">
    <location>
        <begin position="258"/>
        <end position="285"/>
    </location>
</feature>
<dbReference type="Pfam" id="PF13795">
    <property type="entry name" value="HupE_UreJ_2"/>
    <property type="match status" value="1"/>
</dbReference>
<dbReference type="EMBL" id="NVWI01000002">
    <property type="protein sequence ID" value="PCJ42920.1"/>
    <property type="molecule type" value="Genomic_DNA"/>
</dbReference>
<evidence type="ECO:0000256" key="1">
    <source>
        <dbReference type="SAM" id="Phobius"/>
    </source>
</evidence>
<feature type="transmembrane region" description="Helical" evidence="1">
    <location>
        <begin position="169"/>
        <end position="190"/>
    </location>
</feature>
<accession>A0A2A5CHK2</accession>
<keyword evidence="1" id="KW-1133">Transmembrane helix</keyword>
<comment type="caution">
    <text evidence="3">The sequence shown here is derived from an EMBL/GenBank/DDBJ whole genome shotgun (WGS) entry which is preliminary data.</text>
</comment>
<evidence type="ECO:0008006" key="5">
    <source>
        <dbReference type="Google" id="ProtNLM"/>
    </source>
</evidence>
<keyword evidence="1" id="KW-0812">Transmembrane</keyword>
<dbReference type="Proteomes" id="UP000228987">
    <property type="component" value="Unassembled WGS sequence"/>
</dbReference>
<keyword evidence="2" id="KW-0732">Signal</keyword>
<feature type="chain" id="PRO_5012427131" description="HupE/UreJ family protein" evidence="2">
    <location>
        <begin position="23"/>
        <end position="331"/>
    </location>
</feature>
<evidence type="ECO:0000313" key="4">
    <source>
        <dbReference type="Proteomes" id="UP000228987"/>
    </source>
</evidence>
<sequence>MRLFFKILTVCFFCCSVQISFAHDARPVVINLTEQAPDVYFSVLRAPPVLAANNYPSLLWPEDCDNQSAQGGGNVWLCADGLDGKEFSIEYPQNNPSLASYFTIIFLDGSSRNMMLTPSETSWEVEGPPTALGIIEDYTILGFEHILAGLDHLLFVLGLLVISGTAKRILLTVTGFTLAHSISLFLSTLGWVNIPIAPVEAVIALSILFLAHEIAIKKTGSWTYRAPVVVSFGFGLLHGLGFASALGDVGVVANQILLSLLFFNVGVELGQLAFIAAVVVVYLIFKEIYLRVKLKEFNQSGSSLNLELLIAYVIGVPSAYWVIERSASFLI</sequence>
<proteinExistence type="predicted"/>
<keyword evidence="1" id="KW-0472">Membrane</keyword>
<evidence type="ECO:0000256" key="2">
    <source>
        <dbReference type="SAM" id="SignalP"/>
    </source>
</evidence>
<dbReference type="AlphaFoldDB" id="A0A2A5CHK2"/>
<gene>
    <name evidence="3" type="ORF">COA71_05345</name>
</gene>
<feature type="transmembrane region" description="Helical" evidence="1">
    <location>
        <begin position="138"/>
        <end position="162"/>
    </location>
</feature>
<organism evidence="3 4">
    <name type="scientific">SAR86 cluster bacterium</name>
    <dbReference type="NCBI Taxonomy" id="2030880"/>
    <lineage>
        <taxon>Bacteria</taxon>
        <taxon>Pseudomonadati</taxon>
        <taxon>Pseudomonadota</taxon>
        <taxon>Gammaproteobacteria</taxon>
        <taxon>SAR86 cluster</taxon>
    </lineage>
</organism>
<evidence type="ECO:0000313" key="3">
    <source>
        <dbReference type="EMBL" id="PCJ42920.1"/>
    </source>
</evidence>